<gene>
    <name evidence="2" type="ORF">J8F10_18530</name>
</gene>
<proteinExistence type="predicted"/>
<sequence>MAANRLQLYEYAGGKCVFCGRDVRENLARFHTLNGFEFNHINPKKKAPDYENLIRRNLSSEQLDEIDKCALMCRICHSIFHAQNITARGTISIRVGKMRRQQTYRAAGMADWKEKRLVLFSDQDDALAIFTAQYQRTPPRFMTKKDIEARFLPELLPAVKSQGSLLIRGSNRTPLLLVEPVDSDHFQIQMDVRCPLFQVELHEEQGKPVIWVRNGKAVTAEGEVLHQGVVTFYRLPYSEWCKAKVSA</sequence>
<organism evidence="2 3">
    <name type="scientific">Gemmata palustris</name>
    <dbReference type="NCBI Taxonomy" id="2822762"/>
    <lineage>
        <taxon>Bacteria</taxon>
        <taxon>Pseudomonadati</taxon>
        <taxon>Planctomycetota</taxon>
        <taxon>Planctomycetia</taxon>
        <taxon>Gemmatales</taxon>
        <taxon>Gemmataceae</taxon>
        <taxon>Gemmata</taxon>
    </lineage>
</organism>
<dbReference type="EMBL" id="JAGKQQ010000001">
    <property type="protein sequence ID" value="MBP3957261.1"/>
    <property type="molecule type" value="Genomic_DNA"/>
</dbReference>
<dbReference type="RefSeq" id="WP_210656148.1">
    <property type="nucleotide sequence ID" value="NZ_JAGKQQ010000001.1"/>
</dbReference>
<dbReference type="InterPro" id="IPR003615">
    <property type="entry name" value="HNH_nuc"/>
</dbReference>
<evidence type="ECO:0000313" key="3">
    <source>
        <dbReference type="Proteomes" id="UP000676565"/>
    </source>
</evidence>
<dbReference type="Proteomes" id="UP000676565">
    <property type="component" value="Unassembled WGS sequence"/>
</dbReference>
<feature type="domain" description="HNH nuclease" evidence="1">
    <location>
        <begin position="3"/>
        <end position="78"/>
    </location>
</feature>
<evidence type="ECO:0000313" key="2">
    <source>
        <dbReference type="EMBL" id="MBP3957261.1"/>
    </source>
</evidence>
<protein>
    <recommendedName>
        <fullName evidence="1">HNH nuclease domain-containing protein</fullName>
    </recommendedName>
</protein>
<dbReference type="Gene3D" id="1.10.30.50">
    <property type="match status" value="1"/>
</dbReference>
<reference evidence="2 3" key="1">
    <citation type="submission" date="2021-04" db="EMBL/GenBank/DDBJ databases">
        <authorList>
            <person name="Ivanova A."/>
        </authorList>
    </citation>
    <scope>NUCLEOTIDE SEQUENCE [LARGE SCALE GENOMIC DNA]</scope>
    <source>
        <strain evidence="2 3">G18</strain>
    </source>
</reference>
<keyword evidence="3" id="KW-1185">Reference proteome</keyword>
<comment type="caution">
    <text evidence="2">The sequence shown here is derived from an EMBL/GenBank/DDBJ whole genome shotgun (WGS) entry which is preliminary data.</text>
</comment>
<name>A0ABS5BU61_9BACT</name>
<evidence type="ECO:0000259" key="1">
    <source>
        <dbReference type="SMART" id="SM00507"/>
    </source>
</evidence>
<dbReference type="SMART" id="SM00507">
    <property type="entry name" value="HNHc"/>
    <property type="match status" value="1"/>
</dbReference>
<accession>A0ABS5BU61</accession>